<organism evidence="1 2">
    <name type="scientific">Bradyrhizobium barranii</name>
    <dbReference type="NCBI Taxonomy" id="2992140"/>
    <lineage>
        <taxon>Bacteria</taxon>
        <taxon>Pseudomonadati</taxon>
        <taxon>Pseudomonadota</taxon>
        <taxon>Alphaproteobacteria</taxon>
        <taxon>Hyphomicrobiales</taxon>
        <taxon>Nitrobacteraceae</taxon>
        <taxon>Bradyrhizobium</taxon>
    </lineage>
</organism>
<accession>A0ABY3QD37</accession>
<gene>
    <name evidence="1" type="ORF">BjapCC829_27925</name>
</gene>
<proteinExistence type="predicted"/>
<dbReference type="Proteomes" id="UP001430990">
    <property type="component" value="Chromosome"/>
</dbReference>
<sequence length="81" mass="9434">MRPQKITFGEMREMGVRGVLIYCADYRCSHHVALSADRWSDEVRLSDIETKFVCQTCGRRGADVRPHFDWNRPTVPAMGYR</sequence>
<keyword evidence="2" id="KW-1185">Reference proteome</keyword>
<evidence type="ECO:0000313" key="2">
    <source>
        <dbReference type="Proteomes" id="UP001430990"/>
    </source>
</evidence>
<name>A0ABY3QD37_9BRAD</name>
<reference evidence="1" key="1">
    <citation type="submission" date="2021-11" db="EMBL/GenBank/DDBJ databases">
        <title>Australian commercial rhizobial inoculants.</title>
        <authorList>
            <person name="Kohlmeier M.G."/>
            <person name="O'Hara G.W."/>
            <person name="Colombi E."/>
            <person name="Ramsay J.P."/>
            <person name="Terpolilli J."/>
        </authorList>
    </citation>
    <scope>NUCLEOTIDE SEQUENCE</scope>
    <source>
        <strain evidence="1">CC829</strain>
    </source>
</reference>
<dbReference type="EMBL" id="CP088100">
    <property type="protein sequence ID" value="UFW83775.1"/>
    <property type="molecule type" value="Genomic_DNA"/>
</dbReference>
<evidence type="ECO:0000313" key="1">
    <source>
        <dbReference type="EMBL" id="UFW83775.1"/>
    </source>
</evidence>
<protein>
    <submittedName>
        <fullName evidence="1">Uncharacterized protein</fullName>
    </submittedName>
</protein>